<dbReference type="Proteomes" id="UP000258309">
    <property type="component" value="Unassembled WGS sequence"/>
</dbReference>
<evidence type="ECO:0000256" key="1">
    <source>
        <dbReference type="SAM" id="MobiDB-lite"/>
    </source>
</evidence>
<evidence type="ECO:0000259" key="3">
    <source>
        <dbReference type="Pfam" id="PF26118"/>
    </source>
</evidence>
<dbReference type="OrthoDB" id="5330858at2759"/>
<feature type="non-terminal residue" evidence="4">
    <location>
        <position position="1"/>
    </location>
</feature>
<dbReference type="Pfam" id="PF26118">
    <property type="entry name" value="DUF8035"/>
    <property type="match status" value="1"/>
</dbReference>
<accession>A0A3E2HD16</accession>
<evidence type="ECO:0000313" key="5">
    <source>
        <dbReference type="Proteomes" id="UP000258309"/>
    </source>
</evidence>
<keyword evidence="5" id="KW-1185">Reference proteome</keyword>
<feature type="region of interest" description="Disordered" evidence="1">
    <location>
        <begin position="1257"/>
        <end position="1276"/>
    </location>
</feature>
<dbReference type="InterPro" id="IPR018843">
    <property type="entry name" value="Utp8_b-prop"/>
</dbReference>
<dbReference type="EMBL" id="NCSJ02000079">
    <property type="protein sequence ID" value="RFU31265.1"/>
    <property type="molecule type" value="Genomic_DNA"/>
</dbReference>
<name>A0A3E2HD16_SCYLI</name>
<protein>
    <submittedName>
        <fullName evidence="4">Uncharacterized protein</fullName>
    </submittedName>
</protein>
<dbReference type="InterPro" id="IPR058348">
    <property type="entry name" value="DUF8035"/>
</dbReference>
<feature type="compositionally biased region" description="Low complexity" evidence="1">
    <location>
        <begin position="1472"/>
        <end position="1487"/>
    </location>
</feature>
<reference evidence="4 5" key="1">
    <citation type="submission" date="2018-05" db="EMBL/GenBank/DDBJ databases">
        <title>Draft genome sequence of Scytalidium lignicola DSM 105466, a ubiquitous saprotrophic fungus.</title>
        <authorList>
            <person name="Buettner E."/>
            <person name="Gebauer A.M."/>
            <person name="Hofrichter M."/>
            <person name="Liers C."/>
            <person name="Kellner H."/>
        </authorList>
    </citation>
    <scope>NUCLEOTIDE SEQUENCE [LARGE SCALE GENOMIC DNA]</scope>
    <source>
        <strain evidence="4 5">DSM 105466</strain>
    </source>
</reference>
<feature type="compositionally biased region" description="Pro residues" evidence="1">
    <location>
        <begin position="1429"/>
        <end position="1438"/>
    </location>
</feature>
<feature type="region of interest" description="Disordered" evidence="1">
    <location>
        <begin position="1327"/>
        <end position="1366"/>
    </location>
</feature>
<dbReference type="PANTHER" id="PTHR42081:SF2">
    <property type="entry name" value="NIPPED-B-LIKE PROTEIN B"/>
    <property type="match status" value="1"/>
</dbReference>
<feature type="compositionally biased region" description="Polar residues" evidence="1">
    <location>
        <begin position="1292"/>
        <end position="1301"/>
    </location>
</feature>
<comment type="caution">
    <text evidence="4">The sequence shown here is derived from an EMBL/GenBank/DDBJ whole genome shotgun (WGS) entry which is preliminary data.</text>
</comment>
<feature type="non-terminal residue" evidence="4">
    <location>
        <position position="1571"/>
    </location>
</feature>
<evidence type="ECO:0000313" key="4">
    <source>
        <dbReference type="EMBL" id="RFU31265.1"/>
    </source>
</evidence>
<organism evidence="4 5">
    <name type="scientific">Scytalidium lignicola</name>
    <name type="common">Hyphomycete</name>
    <dbReference type="NCBI Taxonomy" id="5539"/>
    <lineage>
        <taxon>Eukaryota</taxon>
        <taxon>Fungi</taxon>
        <taxon>Dikarya</taxon>
        <taxon>Ascomycota</taxon>
        <taxon>Pezizomycotina</taxon>
        <taxon>Leotiomycetes</taxon>
        <taxon>Leotiomycetes incertae sedis</taxon>
        <taxon>Scytalidium</taxon>
    </lineage>
</organism>
<dbReference type="PANTHER" id="PTHR42081">
    <property type="entry name" value="ZINC FINGER PROTEIN DHHC DOMAIN CONTAINING PROTEIN"/>
    <property type="match status" value="1"/>
</dbReference>
<feature type="region of interest" description="Disordered" evidence="1">
    <location>
        <begin position="1292"/>
        <end position="1314"/>
    </location>
</feature>
<feature type="domain" description="DUF8035" evidence="3">
    <location>
        <begin position="1368"/>
        <end position="1420"/>
    </location>
</feature>
<dbReference type="STRING" id="5539.A0A3E2HD16"/>
<feature type="domain" description="Utp8 beta-propeller" evidence="2">
    <location>
        <begin position="45"/>
        <end position="358"/>
    </location>
</feature>
<gene>
    <name evidence="4" type="ORF">B7463_g5072</name>
</gene>
<feature type="compositionally biased region" description="Basic and acidic residues" evidence="1">
    <location>
        <begin position="1526"/>
        <end position="1541"/>
    </location>
</feature>
<feature type="region of interest" description="Disordered" evidence="1">
    <location>
        <begin position="1423"/>
        <end position="1541"/>
    </location>
</feature>
<evidence type="ECO:0000259" key="2">
    <source>
        <dbReference type="Pfam" id="PF10395"/>
    </source>
</evidence>
<feature type="region of interest" description="Disordered" evidence="1">
    <location>
        <begin position="1184"/>
        <end position="1203"/>
    </location>
</feature>
<dbReference type="Pfam" id="PF10395">
    <property type="entry name" value="Utp8_b_propeller"/>
    <property type="match status" value="1"/>
</dbReference>
<proteinExistence type="predicted"/>
<sequence length="1571" mass="173058">MSSRLTLQKPYVVASLPRPVDSNGRYVVGEVYGCAPGSKKRKKIPTSRMITSYALPPQSSFTCAPCSIRLRVSKNKIDRRTYVSAKAPDAQITLFQDFTQGTDATEPSKVVRRLAKSQEPAVIFIGAVAASFPDYESQDLILVKEDGEIRCLDGDKLQDKWISPTGALGNQIQDSKGTKVEYACLTNAVTASRGILKNRSDVFATFPQEISESGFNPDLLVLITKSFRKTVGVWTLHVISFPRKSATRLNGLKHSVESLITMDLPGDISHGGQNFSFMIHPSTGCVQVLSGNTMTTFDLTESLPKEQSQIYSPGANSFLRLSNASVMFSSDSSISICNPKFQSILATVDLGSVISSEISAKKRRSLDDRETLSKCNLSSYFPKLGIAVGITKNDLFAIQLEVPDENQHRALAGSLLIDSLGCAAPKPVQQKSEARKDIIPPIPLKSVESYIDSFTGGESAWAERIEDTEKYFQERNAAGFEDAMAKKLGISALVNGDVAPNSSFTAATVDPRWIFYALSRIFTWDRTETGQYRLNVSFYPIHIFFWLLDTGSMTVANIETALRKEIRSSHVDSIPPGELVRAISEIDPELDLLLGLIVKNYLGAAELLHAIKHLMENLGLLGEERILKLLTNGVQAEIEDSKLDAEVERLEAEAEEDLRMAEYQLGPGSNVRENALGVALAKLHKCPANNIVSALQTMMTSQEIVSLIILLRSELARGAWTSRYFDDDQSVYIGDDADLSDNSIILISGLLNNCVDAIGAGGWLTGDVGLIGDHFEAEDLIAGLKLEVSAALEGLQEAAMLKGLTAEMVRYGGEVQKAMPRYINDSDGSKRRKTKQPITLPSDPDLAMLPIGLKAEQHVPLIKIASGGEIVKRTARDIGQLKSKKPRVLYLVQSAPIEVIAAARQHASCVEGGSSSASVRGCAAGDCVAEEAESDPGTCALRHSPEKVFIEYARTLYRRCRDAGGEYDEISREVRGLHTVLRHLKYEVEAPESPLNRDRAKWSRQLSPIIGDCDYTLKQLDQLIEKYGRLAGSDRSPTSPRILWDKFRFGSNEMDQLGVIRVKLISHKTSLILLLDTIQLRQSGNVSNALETHGDQLEVILDKVDNIAERMGQRSRSTFTTYDDDDKEVWKQFRRELIAEGFSSDDVLRAYIREIDQEGLLDETSPSTNLGPGVNPERWLEGVKATPSEAPPPFSASNTGSDESLKEMLALEDNMKFPQSIKTERRKPELGPPMGRTKGKTIARQSLPIPKLITPTEKEPFYLNTDDSDSEDCDTQSFNSSAMIIRTTDLIKSSQASQTMPPGSPASYRSQGYLDEGPAKSIAYQPKKQPELDSPSQPGAIPIPGRSPRLESNKLAPDSYGNEIPPNAKWTQIRRRLVSPEVLEQDGVRYEAYPEFVAILGVLSRKEIENLAARSKVIRDARAKLNYQPQPPKPPRPITIPLQQHLRPDTPSTSESESSGDDHRRHPKHSKSYTSSAVGSSSVRSGYPNPYGVPPEPSSSRPISLPSHHSYDERDSSRRRRTSNSRSREKEKDPMYKESQRKRWRENLTAAGIGGAAVSLLNVLAEAAEGL</sequence>